<keyword evidence="6 8" id="KW-1133">Transmembrane helix</keyword>
<feature type="transmembrane region" description="Helical" evidence="8">
    <location>
        <begin position="102"/>
        <end position="123"/>
    </location>
</feature>
<keyword evidence="4" id="KW-1003">Cell membrane</keyword>
<dbReference type="InterPro" id="IPR004812">
    <property type="entry name" value="Efflux_drug-R_Bcr/CmlA"/>
</dbReference>
<dbReference type="PANTHER" id="PTHR42718">
    <property type="entry name" value="MAJOR FACILITATOR SUPERFAMILY MULTIDRUG TRANSPORTER MFSC"/>
    <property type="match status" value="1"/>
</dbReference>
<comment type="subcellular location">
    <subcellularLocation>
        <location evidence="8">Cell inner membrane</location>
        <topology evidence="8">Multi-pass membrane protein</topology>
    </subcellularLocation>
    <subcellularLocation>
        <location evidence="1">Cell membrane</location>
        <topology evidence="1">Multi-pass membrane protein</topology>
    </subcellularLocation>
</comment>
<feature type="transmembrane region" description="Helical" evidence="8">
    <location>
        <begin position="370"/>
        <end position="390"/>
    </location>
</feature>
<reference evidence="10 11" key="1">
    <citation type="submission" date="2015-11" db="EMBL/GenBank/DDBJ databases">
        <title>Genomic analysis of 38 Legionella species identifies large and diverse effector repertoires.</title>
        <authorList>
            <person name="Burstein D."/>
            <person name="Amaro F."/>
            <person name="Zusman T."/>
            <person name="Lifshitz Z."/>
            <person name="Cohen O."/>
            <person name="Gilbert J.A."/>
            <person name="Pupko T."/>
            <person name="Shuman H.A."/>
            <person name="Segal G."/>
        </authorList>
    </citation>
    <scope>NUCLEOTIDE SEQUENCE [LARGE SCALE GENOMIC DNA]</scope>
    <source>
        <strain evidence="10 11">JA-26-G1-E2</strain>
    </source>
</reference>
<dbReference type="InterPro" id="IPR005829">
    <property type="entry name" value="Sugar_transporter_CS"/>
</dbReference>
<dbReference type="PATRIC" id="fig|455.5.peg.1240"/>
<feature type="transmembrane region" description="Helical" evidence="8">
    <location>
        <begin position="217"/>
        <end position="236"/>
    </location>
</feature>
<feature type="transmembrane region" description="Helical" evidence="8">
    <location>
        <begin position="135"/>
        <end position="156"/>
    </location>
</feature>
<dbReference type="GO" id="GO:0005886">
    <property type="term" value="C:plasma membrane"/>
    <property type="evidence" value="ECO:0007669"/>
    <property type="project" value="UniProtKB-SubCell"/>
</dbReference>
<feature type="transmembrane region" description="Helical" evidence="8">
    <location>
        <begin position="306"/>
        <end position="331"/>
    </location>
</feature>
<feature type="domain" description="Major facilitator superfamily (MFS) profile" evidence="9">
    <location>
        <begin position="1"/>
        <end position="395"/>
    </location>
</feature>
<dbReference type="PANTHER" id="PTHR42718:SF9">
    <property type="entry name" value="MAJOR FACILITATOR SUPERFAMILY MULTIDRUG TRANSPORTER MFSC"/>
    <property type="match status" value="1"/>
</dbReference>
<dbReference type="RefSeq" id="WP_058449197.1">
    <property type="nucleotide sequence ID" value="NZ_CAAAJF010000010.1"/>
</dbReference>
<protein>
    <recommendedName>
        <fullName evidence="8">Bcr/CflA family efflux transporter</fullName>
    </recommendedName>
</protein>
<keyword evidence="7 8" id="KW-0472">Membrane</keyword>
<name>A0A0W0UGH5_9GAMM</name>
<evidence type="ECO:0000256" key="4">
    <source>
        <dbReference type="ARBA" id="ARBA00022475"/>
    </source>
</evidence>
<gene>
    <name evidence="10" type="primary">sflR</name>
    <name evidence="10" type="ORF">Ljam_1172</name>
</gene>
<dbReference type="InterPro" id="IPR011701">
    <property type="entry name" value="MFS"/>
</dbReference>
<comment type="similarity">
    <text evidence="2 8">Belongs to the major facilitator superfamily. Bcr/CmlA family.</text>
</comment>
<feature type="transmembrane region" description="Helical" evidence="8">
    <location>
        <begin position="248"/>
        <end position="268"/>
    </location>
</feature>
<dbReference type="Proteomes" id="UP000054715">
    <property type="component" value="Unassembled WGS sequence"/>
</dbReference>
<accession>A0A0W0UGH5</accession>
<dbReference type="EMBL" id="LNYG01000013">
    <property type="protein sequence ID" value="KTD06977.1"/>
    <property type="molecule type" value="Genomic_DNA"/>
</dbReference>
<dbReference type="PROSITE" id="PS00216">
    <property type="entry name" value="SUGAR_TRANSPORT_1"/>
    <property type="match status" value="1"/>
</dbReference>
<dbReference type="AlphaFoldDB" id="A0A0W0UGH5"/>
<dbReference type="Gene3D" id="1.20.1720.10">
    <property type="entry name" value="Multidrug resistance protein D"/>
    <property type="match status" value="1"/>
</dbReference>
<organism evidence="10 11">
    <name type="scientific">Legionella jamestowniensis</name>
    <dbReference type="NCBI Taxonomy" id="455"/>
    <lineage>
        <taxon>Bacteria</taxon>
        <taxon>Pseudomonadati</taxon>
        <taxon>Pseudomonadota</taxon>
        <taxon>Gammaproteobacteria</taxon>
        <taxon>Legionellales</taxon>
        <taxon>Legionellaceae</taxon>
        <taxon>Legionella</taxon>
    </lineage>
</organism>
<evidence type="ECO:0000313" key="11">
    <source>
        <dbReference type="Proteomes" id="UP000054715"/>
    </source>
</evidence>
<feature type="transmembrane region" description="Helical" evidence="8">
    <location>
        <begin position="12"/>
        <end position="34"/>
    </location>
</feature>
<evidence type="ECO:0000256" key="3">
    <source>
        <dbReference type="ARBA" id="ARBA00022448"/>
    </source>
</evidence>
<dbReference type="InterPro" id="IPR036259">
    <property type="entry name" value="MFS_trans_sf"/>
</dbReference>
<evidence type="ECO:0000256" key="1">
    <source>
        <dbReference type="ARBA" id="ARBA00004651"/>
    </source>
</evidence>
<feature type="transmembrane region" description="Helical" evidence="8">
    <location>
        <begin position="168"/>
        <end position="186"/>
    </location>
</feature>
<comment type="caution">
    <text evidence="10">The sequence shown here is derived from an EMBL/GenBank/DDBJ whole genome shotgun (WGS) entry which is preliminary data.</text>
</comment>
<evidence type="ECO:0000256" key="5">
    <source>
        <dbReference type="ARBA" id="ARBA00022692"/>
    </source>
</evidence>
<feature type="transmembrane region" description="Helical" evidence="8">
    <location>
        <begin position="77"/>
        <end position="96"/>
    </location>
</feature>
<evidence type="ECO:0000256" key="2">
    <source>
        <dbReference type="ARBA" id="ARBA00006236"/>
    </source>
</evidence>
<dbReference type="CDD" id="cd17320">
    <property type="entry name" value="MFS_MdfA_MDR_like"/>
    <property type="match status" value="1"/>
</dbReference>
<dbReference type="PROSITE" id="PS50850">
    <property type="entry name" value="MFS"/>
    <property type="match status" value="1"/>
</dbReference>
<sequence length="395" mass="43263">MNAIRWTEKQSLVRLFPLIISISFAMDVFVPAIPEMSHFFNTTNRTMQASLYMFMLTVAIGQLLVGPLADRFGRRRVALGTAILFFAGSLLSSLAPSVPTLIIARVIQAAGACGTYLLSFIIVRDNFSTTACARLFSMLNGTNSIIASAAPIIGGLLLDLTQDWHSEFYFLTLLGFLMSIVVFRYIPDYNYPKANQSKANLYKTIRKMIVNPDFRKYTLIAASSLLGLYLFCALSPEILITKLHLSPTTYGLFFGLNAVTVCFSNMIAARLTYSYPLEKIVFWGLVLMLLACFFMIIFNLHQSSVLTFMLPMLCLTVGIGTCMGSAAALALKDFEQQAGIATALLGSCQFGLAGLIGILVAQLIPGPLSLAIPVFCFSAIGFVSLTKFNLKLLRA</sequence>
<proteinExistence type="inferred from homology"/>
<dbReference type="GO" id="GO:1990961">
    <property type="term" value="P:xenobiotic detoxification by transmembrane export across the plasma membrane"/>
    <property type="evidence" value="ECO:0007669"/>
    <property type="project" value="InterPro"/>
</dbReference>
<dbReference type="OrthoDB" id="5670831at2"/>
<evidence type="ECO:0000256" key="7">
    <source>
        <dbReference type="ARBA" id="ARBA00023136"/>
    </source>
</evidence>
<dbReference type="InterPro" id="IPR020846">
    <property type="entry name" value="MFS_dom"/>
</dbReference>
<dbReference type="STRING" id="455.Ljam_1172"/>
<evidence type="ECO:0000256" key="8">
    <source>
        <dbReference type="RuleBase" id="RU365088"/>
    </source>
</evidence>
<feature type="transmembrane region" description="Helical" evidence="8">
    <location>
        <begin position="280"/>
        <end position="300"/>
    </location>
</feature>
<feature type="transmembrane region" description="Helical" evidence="8">
    <location>
        <begin position="343"/>
        <end position="364"/>
    </location>
</feature>
<evidence type="ECO:0000256" key="6">
    <source>
        <dbReference type="ARBA" id="ARBA00022989"/>
    </source>
</evidence>
<evidence type="ECO:0000313" key="10">
    <source>
        <dbReference type="EMBL" id="KTD06977.1"/>
    </source>
</evidence>
<dbReference type="NCBIfam" id="TIGR00710">
    <property type="entry name" value="efflux_Bcr_CflA"/>
    <property type="match status" value="1"/>
</dbReference>
<evidence type="ECO:0000259" key="9">
    <source>
        <dbReference type="PROSITE" id="PS50850"/>
    </source>
</evidence>
<feature type="transmembrane region" description="Helical" evidence="8">
    <location>
        <begin position="46"/>
        <end position="65"/>
    </location>
</feature>
<keyword evidence="5 8" id="KW-0812">Transmembrane</keyword>
<dbReference type="Pfam" id="PF07690">
    <property type="entry name" value="MFS_1"/>
    <property type="match status" value="1"/>
</dbReference>
<keyword evidence="3 8" id="KW-0813">Transport</keyword>
<dbReference type="GO" id="GO:0042910">
    <property type="term" value="F:xenobiotic transmembrane transporter activity"/>
    <property type="evidence" value="ECO:0007669"/>
    <property type="project" value="InterPro"/>
</dbReference>
<dbReference type="SUPFAM" id="SSF103473">
    <property type="entry name" value="MFS general substrate transporter"/>
    <property type="match status" value="1"/>
</dbReference>
<keyword evidence="8" id="KW-0997">Cell inner membrane</keyword>